<dbReference type="InterPro" id="IPR000754">
    <property type="entry name" value="Ribosomal_uS9"/>
</dbReference>
<dbReference type="AlphaFoldDB" id="A0A7C2BKL5"/>
<proteinExistence type="inferred from homology"/>
<evidence type="ECO:0000256" key="2">
    <source>
        <dbReference type="ARBA" id="ARBA00022980"/>
    </source>
</evidence>
<keyword evidence="2 4" id="KW-0689">Ribosomal protein</keyword>
<dbReference type="InterPro" id="IPR020568">
    <property type="entry name" value="Ribosomal_Su5_D2-typ_SF"/>
</dbReference>
<dbReference type="InterPro" id="IPR014721">
    <property type="entry name" value="Ribsml_uS5_D2-typ_fold_subgr"/>
</dbReference>
<dbReference type="NCBIfam" id="NF001749">
    <property type="entry name" value="PRK00474.1"/>
    <property type="match status" value="1"/>
</dbReference>
<dbReference type="GO" id="GO:0006412">
    <property type="term" value="P:translation"/>
    <property type="evidence" value="ECO:0007669"/>
    <property type="project" value="UniProtKB-UniRule"/>
</dbReference>
<dbReference type="HAMAP" id="MF_00532_A">
    <property type="entry name" value="Ribosomal_uS9_A"/>
    <property type="match status" value="1"/>
</dbReference>
<dbReference type="GO" id="GO:0003735">
    <property type="term" value="F:structural constituent of ribosome"/>
    <property type="evidence" value="ECO:0007669"/>
    <property type="project" value="UniProtKB-UniRule"/>
</dbReference>
<accession>A0A7C2BKL5</accession>
<name>A0A7C2BKL5_9CREN</name>
<dbReference type="GO" id="GO:0022627">
    <property type="term" value="C:cytosolic small ribosomal subunit"/>
    <property type="evidence" value="ECO:0007669"/>
    <property type="project" value="UniProtKB-UniRule"/>
</dbReference>
<dbReference type="PANTHER" id="PTHR21569">
    <property type="entry name" value="RIBOSOMAL PROTEIN S9"/>
    <property type="match status" value="1"/>
</dbReference>
<dbReference type="Gene3D" id="3.30.230.10">
    <property type="match status" value="1"/>
</dbReference>
<dbReference type="PROSITE" id="PS00360">
    <property type="entry name" value="RIBOSOMAL_S9"/>
    <property type="match status" value="1"/>
</dbReference>
<organism evidence="6">
    <name type="scientific">Thermosphaera aggregans</name>
    <dbReference type="NCBI Taxonomy" id="54254"/>
    <lineage>
        <taxon>Archaea</taxon>
        <taxon>Thermoproteota</taxon>
        <taxon>Thermoprotei</taxon>
        <taxon>Desulfurococcales</taxon>
        <taxon>Desulfurococcaceae</taxon>
        <taxon>Thermosphaera</taxon>
    </lineage>
</organism>
<dbReference type="SUPFAM" id="SSF54211">
    <property type="entry name" value="Ribosomal protein S5 domain 2-like"/>
    <property type="match status" value="1"/>
</dbReference>
<evidence type="ECO:0000256" key="5">
    <source>
        <dbReference type="RuleBase" id="RU003815"/>
    </source>
</evidence>
<dbReference type="GO" id="GO:0000462">
    <property type="term" value="P:maturation of SSU-rRNA from tricistronic rRNA transcript (SSU-rRNA, 5.8S rRNA, LSU-rRNA)"/>
    <property type="evidence" value="ECO:0007669"/>
    <property type="project" value="TreeGrafter"/>
</dbReference>
<dbReference type="EMBL" id="DSJT01000021">
    <property type="protein sequence ID" value="HEF87349.1"/>
    <property type="molecule type" value="Genomic_DNA"/>
</dbReference>
<dbReference type="GO" id="GO:0003723">
    <property type="term" value="F:RNA binding"/>
    <property type="evidence" value="ECO:0007669"/>
    <property type="project" value="TreeGrafter"/>
</dbReference>
<reference evidence="6" key="1">
    <citation type="journal article" date="2020" name="mSystems">
        <title>Genome- and Community-Level Interaction Insights into Carbon Utilization and Element Cycling Functions of Hydrothermarchaeota in Hydrothermal Sediment.</title>
        <authorList>
            <person name="Zhou Z."/>
            <person name="Liu Y."/>
            <person name="Xu W."/>
            <person name="Pan J."/>
            <person name="Luo Z.H."/>
            <person name="Li M."/>
        </authorList>
    </citation>
    <scope>NUCLEOTIDE SEQUENCE [LARGE SCALE GENOMIC DNA]</scope>
    <source>
        <strain evidence="6">SpSt-23</strain>
    </source>
</reference>
<protein>
    <recommendedName>
        <fullName evidence="4">Small ribosomal subunit protein uS9</fullName>
    </recommendedName>
</protein>
<dbReference type="Pfam" id="PF00380">
    <property type="entry name" value="Ribosomal_S9"/>
    <property type="match status" value="1"/>
</dbReference>
<gene>
    <name evidence="4" type="primary">rps9</name>
    <name evidence="6" type="ORF">ENP55_03480</name>
</gene>
<dbReference type="NCBIfam" id="TIGR03627">
    <property type="entry name" value="uS9_arch"/>
    <property type="match status" value="1"/>
</dbReference>
<evidence type="ECO:0000256" key="1">
    <source>
        <dbReference type="ARBA" id="ARBA00005251"/>
    </source>
</evidence>
<sequence>MSETVVEKFKIVVASGKRKTSIARAVVKPGIGRVWINGIPLEIFPVELARVKMMEPLMLVGDLWKKVDIKVEVRGGGVVSQAEAVRTAIARGLLEYVNNDEEVRKIFTEYDRHMLSGDPRRTESEKWGRYSARRRWQKSYR</sequence>
<evidence type="ECO:0000256" key="4">
    <source>
        <dbReference type="HAMAP-Rule" id="MF_00532"/>
    </source>
</evidence>
<dbReference type="InterPro" id="IPR019958">
    <property type="entry name" value="Ribosomal_uS9_archaeal"/>
</dbReference>
<dbReference type="InterPro" id="IPR020574">
    <property type="entry name" value="Ribosomal_uS9_CS"/>
</dbReference>
<keyword evidence="3 4" id="KW-0687">Ribonucleoprotein</keyword>
<dbReference type="PANTHER" id="PTHR21569:SF16">
    <property type="entry name" value="RIBOSOMAL PROTEIN S16"/>
    <property type="match status" value="1"/>
</dbReference>
<evidence type="ECO:0000256" key="3">
    <source>
        <dbReference type="ARBA" id="ARBA00023274"/>
    </source>
</evidence>
<comment type="similarity">
    <text evidence="1 4 5">Belongs to the universal ribosomal protein uS9 family.</text>
</comment>
<evidence type="ECO:0000313" key="6">
    <source>
        <dbReference type="EMBL" id="HEF87349.1"/>
    </source>
</evidence>
<comment type="caution">
    <text evidence="6">The sequence shown here is derived from an EMBL/GenBank/DDBJ whole genome shotgun (WGS) entry which is preliminary data.</text>
</comment>